<reference evidence="3 4" key="1">
    <citation type="submission" date="2020-08" db="EMBL/GenBank/DDBJ databases">
        <title>Whole genome shotgun sequence of Actinocatenispora thailandica NBRC 105041.</title>
        <authorList>
            <person name="Komaki H."/>
            <person name="Tamura T."/>
        </authorList>
    </citation>
    <scope>NUCLEOTIDE SEQUENCE [LARGE SCALE GENOMIC DNA]</scope>
    <source>
        <strain evidence="3 4">NBRC 105041</strain>
    </source>
</reference>
<organism evidence="3 4">
    <name type="scientific">Actinocatenispora thailandica</name>
    <dbReference type="NCBI Taxonomy" id="227318"/>
    <lineage>
        <taxon>Bacteria</taxon>
        <taxon>Bacillati</taxon>
        <taxon>Actinomycetota</taxon>
        <taxon>Actinomycetes</taxon>
        <taxon>Micromonosporales</taxon>
        <taxon>Micromonosporaceae</taxon>
        <taxon>Actinocatenispora</taxon>
    </lineage>
</organism>
<dbReference type="InterPro" id="IPR045728">
    <property type="entry name" value="DUF6082"/>
</dbReference>
<keyword evidence="2" id="KW-0472">Membrane</keyword>
<dbReference type="EMBL" id="AP023355">
    <property type="protein sequence ID" value="BCJ35072.1"/>
    <property type="molecule type" value="Genomic_DNA"/>
</dbReference>
<keyword evidence="4" id="KW-1185">Reference proteome</keyword>
<feature type="compositionally biased region" description="Low complexity" evidence="1">
    <location>
        <begin position="218"/>
        <end position="239"/>
    </location>
</feature>
<gene>
    <name evidence="3" type="ORF">Athai_25750</name>
</gene>
<sequence>MAIGATGTARTVLRTVLAIALGVATIALVVLSPLLMRPMLHGGTDWQRLGWVGDTYGGVAAIASGIALVGVAGSLVLQRRQSRVEREYAFREYHREMLRMSMDDPALAACWGPRRDTGLATDVDLYVTLMIGYWHAGWQVGAFNEQRLRLSLRRFFAGEVGRRCWREQDEERMIGRSRRSRRFFRMVEADYRAAVTAGPAGTVRRDGPQPRTTPSGPGVAARASTGGVAAAAMPRRGPAGRRLAGTVGALAIGVAIGWWVRERGGRRSTRP</sequence>
<evidence type="ECO:0000256" key="1">
    <source>
        <dbReference type="SAM" id="MobiDB-lite"/>
    </source>
</evidence>
<evidence type="ECO:0000313" key="3">
    <source>
        <dbReference type="EMBL" id="BCJ35072.1"/>
    </source>
</evidence>
<name>A0A7R7DPE2_9ACTN</name>
<keyword evidence="2" id="KW-0812">Transmembrane</keyword>
<feature type="transmembrane region" description="Helical" evidence="2">
    <location>
        <begin position="12"/>
        <end position="36"/>
    </location>
</feature>
<feature type="region of interest" description="Disordered" evidence="1">
    <location>
        <begin position="199"/>
        <end position="239"/>
    </location>
</feature>
<keyword evidence="2" id="KW-1133">Transmembrane helix</keyword>
<dbReference type="KEGG" id="atl:Athai_25750"/>
<evidence type="ECO:0000313" key="4">
    <source>
        <dbReference type="Proteomes" id="UP000611640"/>
    </source>
</evidence>
<feature type="transmembrane region" description="Helical" evidence="2">
    <location>
        <begin position="243"/>
        <end position="260"/>
    </location>
</feature>
<proteinExistence type="predicted"/>
<feature type="transmembrane region" description="Helical" evidence="2">
    <location>
        <begin position="56"/>
        <end position="77"/>
    </location>
</feature>
<evidence type="ECO:0000256" key="2">
    <source>
        <dbReference type="SAM" id="Phobius"/>
    </source>
</evidence>
<dbReference type="AlphaFoldDB" id="A0A7R7DPE2"/>
<dbReference type="Pfam" id="PF19560">
    <property type="entry name" value="DUF6082"/>
    <property type="match status" value="1"/>
</dbReference>
<dbReference type="RefSeq" id="WP_203961685.1">
    <property type="nucleotide sequence ID" value="NZ_AP023355.1"/>
</dbReference>
<accession>A0A7R7DPE2</accession>
<protein>
    <submittedName>
        <fullName evidence="3">Uncharacterized protein</fullName>
    </submittedName>
</protein>
<dbReference type="Proteomes" id="UP000611640">
    <property type="component" value="Chromosome"/>
</dbReference>